<dbReference type="PANTHER" id="PTHR45947">
    <property type="entry name" value="SULFOQUINOVOSYL TRANSFERASE SQD2"/>
    <property type="match status" value="1"/>
</dbReference>
<dbReference type="GO" id="GO:0016757">
    <property type="term" value="F:glycosyltransferase activity"/>
    <property type="evidence" value="ECO:0007669"/>
    <property type="project" value="InterPro"/>
</dbReference>
<name>A0A9D8KJA5_9DELT</name>
<evidence type="ECO:0000259" key="1">
    <source>
        <dbReference type="Pfam" id="PF00534"/>
    </source>
</evidence>
<dbReference type="Pfam" id="PF00534">
    <property type="entry name" value="Glycos_transf_1"/>
    <property type="match status" value="1"/>
</dbReference>
<gene>
    <name evidence="3" type="ORF">JW984_16280</name>
</gene>
<evidence type="ECO:0000313" key="4">
    <source>
        <dbReference type="Proteomes" id="UP000809273"/>
    </source>
</evidence>
<dbReference type="EMBL" id="JAFGIX010000087">
    <property type="protein sequence ID" value="MBN1574754.1"/>
    <property type="molecule type" value="Genomic_DNA"/>
</dbReference>
<dbReference type="Pfam" id="PF13439">
    <property type="entry name" value="Glyco_transf_4"/>
    <property type="match status" value="1"/>
</dbReference>
<dbReference type="InterPro" id="IPR001296">
    <property type="entry name" value="Glyco_trans_1"/>
</dbReference>
<organism evidence="3 4">
    <name type="scientific">Candidatus Zymogenus saltonus</name>
    <dbReference type="NCBI Taxonomy" id="2844893"/>
    <lineage>
        <taxon>Bacteria</taxon>
        <taxon>Deltaproteobacteria</taxon>
        <taxon>Candidatus Zymogenia</taxon>
        <taxon>Candidatus Zymogeniales</taxon>
        <taxon>Candidatus Zymogenaceae</taxon>
        <taxon>Candidatus Zymogenus</taxon>
    </lineage>
</organism>
<dbReference type="AlphaFoldDB" id="A0A9D8KJA5"/>
<proteinExistence type="predicted"/>
<comment type="caution">
    <text evidence="3">The sequence shown here is derived from an EMBL/GenBank/DDBJ whole genome shotgun (WGS) entry which is preliminary data.</text>
</comment>
<dbReference type="Proteomes" id="UP000809273">
    <property type="component" value="Unassembled WGS sequence"/>
</dbReference>
<dbReference type="InterPro" id="IPR028098">
    <property type="entry name" value="Glyco_trans_4-like_N"/>
</dbReference>
<feature type="domain" description="Glycosyl transferase family 1" evidence="1">
    <location>
        <begin position="197"/>
        <end position="361"/>
    </location>
</feature>
<reference evidence="3" key="1">
    <citation type="journal article" date="2021" name="Environ. Microbiol.">
        <title>Genomic characterization of three novel Desulfobacterota classes expand the metabolic and phylogenetic diversity of the phylum.</title>
        <authorList>
            <person name="Murphy C.L."/>
            <person name="Biggerstaff J."/>
            <person name="Eichhorn A."/>
            <person name="Ewing E."/>
            <person name="Shahan R."/>
            <person name="Soriano D."/>
            <person name="Stewart S."/>
            <person name="VanMol K."/>
            <person name="Walker R."/>
            <person name="Walters P."/>
            <person name="Elshahed M.S."/>
            <person name="Youssef N.H."/>
        </authorList>
    </citation>
    <scope>NUCLEOTIDE SEQUENCE</scope>
    <source>
        <strain evidence="3">Zod_Metabat.24</strain>
    </source>
</reference>
<dbReference type="SUPFAM" id="SSF53756">
    <property type="entry name" value="UDP-Glycosyltransferase/glycogen phosphorylase"/>
    <property type="match status" value="1"/>
</dbReference>
<dbReference type="Gene3D" id="3.40.50.2000">
    <property type="entry name" value="Glycogen Phosphorylase B"/>
    <property type="match status" value="2"/>
</dbReference>
<reference evidence="3" key="2">
    <citation type="submission" date="2021-01" db="EMBL/GenBank/DDBJ databases">
        <authorList>
            <person name="Hahn C.R."/>
            <person name="Youssef N.H."/>
            <person name="Elshahed M."/>
        </authorList>
    </citation>
    <scope>NUCLEOTIDE SEQUENCE</scope>
    <source>
        <strain evidence="3">Zod_Metabat.24</strain>
    </source>
</reference>
<protein>
    <submittedName>
        <fullName evidence="3">Glycosyltransferase</fullName>
    </submittedName>
</protein>
<feature type="domain" description="Glycosyltransferase subfamily 4-like N-terminal" evidence="2">
    <location>
        <begin position="59"/>
        <end position="185"/>
    </location>
</feature>
<sequence>MKRNNLNVLLLGLDRNVPEDTNSPSYRRLKSYSEGIASLSFVVFSLAGEDFKKSSDKAFYVYPTNSKSRLHYFRDAYILCRGIIEGERKIDMVASQDPFATGLVAYLVKRRYGMPWACHVHADYLENRYWLSETVFNRIQNILGKFLIKRSDGVRAVSSLIKKNLIDMGMDKDRVFYATPAVETDLIPKDAPDKPLLKKRYGLEGRRVLLFVGRIDKQKNLPMLLAAFRSIKKRHGDVILLCVGGGKMVNEMRDMAADLGVEGSVRFTGPLRFDDLIDYYSLSDIFVLPSNYEGTAKVLKEAALASLPLVSTMMSGADDVIVDGRSGFLVPVGDAEAFSERVMELLENPEMAEKMGRAVKERVLREFSYEKSIIDIVTTWERIYNLSKHSSV</sequence>
<evidence type="ECO:0000259" key="2">
    <source>
        <dbReference type="Pfam" id="PF13439"/>
    </source>
</evidence>
<evidence type="ECO:0000313" key="3">
    <source>
        <dbReference type="EMBL" id="MBN1574754.1"/>
    </source>
</evidence>
<dbReference type="PANTHER" id="PTHR45947:SF3">
    <property type="entry name" value="SULFOQUINOVOSYL TRANSFERASE SQD2"/>
    <property type="match status" value="1"/>
</dbReference>
<dbReference type="InterPro" id="IPR050194">
    <property type="entry name" value="Glycosyltransferase_grp1"/>
</dbReference>
<accession>A0A9D8KJA5</accession>